<protein>
    <submittedName>
        <fullName evidence="1">Uncharacterized protein</fullName>
    </submittedName>
</protein>
<sequence>MNTENNDDFDVGFWLSAFELIETSRLTEDEWNDYIDTVTEYEFTKNGCPSCKYDCEEDFWELRKYVIGYWDMGEFNETISSGFTEELAIEWFLENYQPKSCYAPYIARCETFYELEQRIKSGDTDFPYDGQTDRFENFSNKYYEALYN</sequence>
<evidence type="ECO:0000313" key="2">
    <source>
        <dbReference type="Proteomes" id="UP000634011"/>
    </source>
</evidence>
<dbReference type="RefSeq" id="WP_186913240.1">
    <property type="nucleotide sequence ID" value="NZ_JACOFV010000013.1"/>
</dbReference>
<reference evidence="1" key="1">
    <citation type="submission" date="2020-08" db="EMBL/GenBank/DDBJ databases">
        <title>Novel species isolated from subtropical streams in China.</title>
        <authorList>
            <person name="Lu H."/>
        </authorList>
    </citation>
    <scope>NUCLEOTIDE SEQUENCE</scope>
    <source>
        <strain evidence="1">KACC 12607</strain>
    </source>
</reference>
<dbReference type="Proteomes" id="UP000634011">
    <property type="component" value="Unassembled WGS sequence"/>
</dbReference>
<evidence type="ECO:0000313" key="1">
    <source>
        <dbReference type="EMBL" id="MBC3863303.1"/>
    </source>
</evidence>
<keyword evidence="2" id="KW-1185">Reference proteome</keyword>
<accession>A0A923HRD5</accession>
<dbReference type="EMBL" id="JACOFV010000013">
    <property type="protein sequence ID" value="MBC3863303.1"/>
    <property type="molecule type" value="Genomic_DNA"/>
</dbReference>
<proteinExistence type="predicted"/>
<organism evidence="1 2">
    <name type="scientific">Undibacterium jejuense</name>
    <dbReference type="NCBI Taxonomy" id="1344949"/>
    <lineage>
        <taxon>Bacteria</taxon>
        <taxon>Pseudomonadati</taxon>
        <taxon>Pseudomonadota</taxon>
        <taxon>Betaproteobacteria</taxon>
        <taxon>Burkholderiales</taxon>
        <taxon>Oxalobacteraceae</taxon>
        <taxon>Undibacterium</taxon>
    </lineage>
</organism>
<name>A0A923HRD5_9BURK</name>
<dbReference type="AlphaFoldDB" id="A0A923HRD5"/>
<gene>
    <name evidence="1" type="ORF">H8K32_14445</name>
</gene>
<comment type="caution">
    <text evidence="1">The sequence shown here is derived from an EMBL/GenBank/DDBJ whole genome shotgun (WGS) entry which is preliminary data.</text>
</comment>